<dbReference type="RefSeq" id="WP_027705213.1">
    <property type="nucleotide sequence ID" value="NZ_AP018933.1"/>
</dbReference>
<dbReference type="GO" id="GO:0004123">
    <property type="term" value="F:cystathionine gamma-lyase activity"/>
    <property type="evidence" value="ECO:0007669"/>
    <property type="project" value="TreeGrafter"/>
</dbReference>
<evidence type="ECO:0000313" key="7">
    <source>
        <dbReference type="Proteomes" id="UP000267342"/>
    </source>
</evidence>
<dbReference type="InterPro" id="IPR054542">
    <property type="entry name" value="Cys_met_metab_PP"/>
</dbReference>
<evidence type="ECO:0000256" key="3">
    <source>
        <dbReference type="ARBA" id="ARBA00022898"/>
    </source>
</evidence>
<dbReference type="InterPro" id="IPR015421">
    <property type="entry name" value="PyrdxlP-dep_Trfase_major"/>
</dbReference>
<evidence type="ECO:0000256" key="4">
    <source>
        <dbReference type="PIRSR" id="PIRSR001434-2"/>
    </source>
</evidence>
<evidence type="ECO:0000256" key="2">
    <source>
        <dbReference type="ARBA" id="ARBA00009077"/>
    </source>
</evidence>
<dbReference type="AlphaFoldDB" id="A0A348HHU0"/>
<reference evidence="6 7" key="1">
    <citation type="submission" date="2018-09" db="EMBL/GenBank/DDBJ databases">
        <title>Zymobacter palmae IAM14233 (=T109) whole genome analysis.</title>
        <authorList>
            <person name="Yanase H."/>
        </authorList>
    </citation>
    <scope>NUCLEOTIDE SEQUENCE [LARGE SCALE GENOMIC DNA]</scope>
    <source>
        <strain evidence="6 7">IAM14233</strain>
    </source>
</reference>
<protein>
    <submittedName>
        <fullName evidence="6">Cystathionine beta-lyases/cystathionine</fullName>
    </submittedName>
</protein>
<dbReference type="PROSITE" id="PS00868">
    <property type="entry name" value="CYS_MET_METAB_PP"/>
    <property type="match status" value="1"/>
</dbReference>
<dbReference type="GO" id="GO:0030170">
    <property type="term" value="F:pyridoxal phosphate binding"/>
    <property type="evidence" value="ECO:0007669"/>
    <property type="project" value="InterPro"/>
</dbReference>
<dbReference type="InterPro" id="IPR015422">
    <property type="entry name" value="PyrdxlP-dep_Trfase_small"/>
</dbReference>
<keyword evidence="6" id="KW-0456">Lyase</keyword>
<feature type="modified residue" description="N6-(pyridoxal phosphate)lysine" evidence="4">
    <location>
        <position position="196"/>
    </location>
</feature>
<sequence length="382" mass="41461">MKTLESLAVHASDTPDELGAVVPPLYTSTTFRQTAPGEPGPYEYARMANPTRAMLEKTVATLENGAHGFAFATGLAACSTVLDLLDKDAHLIAVDDLYGGTRRLLEKVRQRTTGLTVSYIDPADLAGIEAAIRPNTRMIWVETPTNPLMKMADLSAIAAIAKRHKLISVVDNTFATPCLQRPIEHGFDVVLHSATKYLNGHSDVVAGVVVTSADAPEVSERLAFLQNAVGSVLDPYSSFMTVRGIKTLAIRMERHSENALKIAHWLEAQPGIKAVHYPGLESHPQHALAKRQMRAFGGMISVELNGDNDYVRRVVARLRIFTLAESLGGVESLICQPSVMTHAAMSPEQQREVGITPQLLRLSVGIENADELIADLAHAFTE</sequence>
<keyword evidence="3 4" id="KW-0663">Pyridoxal phosphate</keyword>
<dbReference type="CDD" id="cd00614">
    <property type="entry name" value="CGS_like"/>
    <property type="match status" value="1"/>
</dbReference>
<dbReference type="Proteomes" id="UP000267342">
    <property type="component" value="Chromosome"/>
</dbReference>
<dbReference type="GO" id="GO:0003962">
    <property type="term" value="F:cystathionine gamma-synthase activity"/>
    <property type="evidence" value="ECO:0007669"/>
    <property type="project" value="TreeGrafter"/>
</dbReference>
<dbReference type="Gene3D" id="3.40.640.10">
    <property type="entry name" value="Type I PLP-dependent aspartate aminotransferase-like (Major domain)"/>
    <property type="match status" value="1"/>
</dbReference>
<dbReference type="EMBL" id="AP018933">
    <property type="protein sequence ID" value="BBG31192.1"/>
    <property type="molecule type" value="Genomic_DNA"/>
</dbReference>
<dbReference type="InterPro" id="IPR015424">
    <property type="entry name" value="PyrdxlP-dep_Trfase"/>
</dbReference>
<dbReference type="SUPFAM" id="SSF53383">
    <property type="entry name" value="PLP-dependent transferases"/>
    <property type="match status" value="1"/>
</dbReference>
<dbReference type="STRING" id="1123510.GCA_000620025_02126"/>
<comment type="similarity">
    <text evidence="2 5">Belongs to the trans-sulfuration enzymes family.</text>
</comment>
<gene>
    <name evidence="6" type="ORF">ZBT109_2462</name>
</gene>
<evidence type="ECO:0000256" key="5">
    <source>
        <dbReference type="RuleBase" id="RU362118"/>
    </source>
</evidence>
<dbReference type="FunFam" id="3.40.640.10:FF:000009">
    <property type="entry name" value="Cystathionine gamma-synthase homolog"/>
    <property type="match status" value="1"/>
</dbReference>
<name>A0A348HHU0_9GAMM</name>
<comment type="cofactor">
    <cofactor evidence="1 5">
        <name>pyridoxal 5'-phosphate</name>
        <dbReference type="ChEBI" id="CHEBI:597326"/>
    </cofactor>
</comment>
<dbReference type="PANTHER" id="PTHR11808:SF15">
    <property type="entry name" value="CYSTATHIONINE GAMMA-LYASE"/>
    <property type="match status" value="1"/>
</dbReference>
<dbReference type="GO" id="GO:0019343">
    <property type="term" value="P:cysteine biosynthetic process via cystathionine"/>
    <property type="evidence" value="ECO:0007669"/>
    <property type="project" value="TreeGrafter"/>
</dbReference>
<dbReference type="Gene3D" id="3.90.1150.10">
    <property type="entry name" value="Aspartate Aminotransferase, domain 1"/>
    <property type="match status" value="1"/>
</dbReference>
<dbReference type="Pfam" id="PF01053">
    <property type="entry name" value="Cys_Met_Meta_PP"/>
    <property type="match status" value="1"/>
</dbReference>
<dbReference type="PIRSF" id="PIRSF001434">
    <property type="entry name" value="CGS"/>
    <property type="match status" value="1"/>
</dbReference>
<evidence type="ECO:0000313" key="6">
    <source>
        <dbReference type="EMBL" id="BBG31192.1"/>
    </source>
</evidence>
<dbReference type="PANTHER" id="PTHR11808">
    <property type="entry name" value="TRANS-SULFURATION ENZYME FAMILY MEMBER"/>
    <property type="match status" value="1"/>
</dbReference>
<keyword evidence="7" id="KW-1185">Reference proteome</keyword>
<dbReference type="GO" id="GO:0019346">
    <property type="term" value="P:transsulfuration"/>
    <property type="evidence" value="ECO:0007669"/>
    <property type="project" value="InterPro"/>
</dbReference>
<proteinExistence type="inferred from homology"/>
<organism evidence="6 7">
    <name type="scientific">Zymobacter palmae</name>
    <dbReference type="NCBI Taxonomy" id="33074"/>
    <lineage>
        <taxon>Bacteria</taxon>
        <taxon>Pseudomonadati</taxon>
        <taxon>Pseudomonadota</taxon>
        <taxon>Gammaproteobacteria</taxon>
        <taxon>Oceanospirillales</taxon>
        <taxon>Halomonadaceae</taxon>
        <taxon>Zymobacter group</taxon>
        <taxon>Zymobacter</taxon>
    </lineage>
</organism>
<evidence type="ECO:0000256" key="1">
    <source>
        <dbReference type="ARBA" id="ARBA00001933"/>
    </source>
</evidence>
<dbReference type="InterPro" id="IPR000277">
    <property type="entry name" value="Cys/Met-Metab_PyrdxlP-dep_enz"/>
</dbReference>
<dbReference type="FunFam" id="3.90.1150.10:FF:000008">
    <property type="entry name" value="Cystathionine gamma-synthase"/>
    <property type="match status" value="1"/>
</dbReference>
<dbReference type="GO" id="GO:0005737">
    <property type="term" value="C:cytoplasm"/>
    <property type="evidence" value="ECO:0007669"/>
    <property type="project" value="TreeGrafter"/>
</dbReference>
<dbReference type="KEGG" id="zpl:ZBT109_2462"/>
<accession>A0A348HHU0</accession>
<dbReference type="OrthoDB" id="9805807at2"/>